<dbReference type="Pfam" id="PF13361">
    <property type="entry name" value="UvrD_C"/>
    <property type="match status" value="1"/>
</dbReference>
<evidence type="ECO:0000256" key="13">
    <source>
        <dbReference type="ARBA" id="ARBA00048988"/>
    </source>
</evidence>
<reference evidence="18" key="1">
    <citation type="submission" date="2022-09" db="EMBL/GenBank/DDBJ databases">
        <title>Diverse halophilic archaea isolated from saline environments.</title>
        <authorList>
            <person name="Cui H.-L."/>
        </authorList>
    </citation>
    <scope>NUCLEOTIDE SEQUENCE</scope>
    <source>
        <strain evidence="18">ZS-35-S2</strain>
    </source>
</reference>
<dbReference type="GO" id="GO:0005524">
    <property type="term" value="F:ATP binding"/>
    <property type="evidence" value="ECO:0007669"/>
    <property type="project" value="UniProtKB-UniRule"/>
</dbReference>
<evidence type="ECO:0000259" key="16">
    <source>
        <dbReference type="PROSITE" id="PS51198"/>
    </source>
</evidence>
<evidence type="ECO:0000256" key="5">
    <source>
        <dbReference type="ARBA" id="ARBA00022806"/>
    </source>
</evidence>
<evidence type="ECO:0000256" key="14">
    <source>
        <dbReference type="PROSITE-ProRule" id="PRU00560"/>
    </source>
</evidence>
<dbReference type="SUPFAM" id="SSF52980">
    <property type="entry name" value="Restriction endonuclease-like"/>
    <property type="match status" value="1"/>
</dbReference>
<evidence type="ECO:0000256" key="1">
    <source>
        <dbReference type="ARBA" id="ARBA00022722"/>
    </source>
</evidence>
<keyword evidence="3" id="KW-0227">DNA damage</keyword>
<evidence type="ECO:0000256" key="12">
    <source>
        <dbReference type="ARBA" id="ARBA00034808"/>
    </source>
</evidence>
<dbReference type="Proteomes" id="UP001057580">
    <property type="component" value="Chromosome"/>
</dbReference>
<dbReference type="Gene3D" id="3.90.320.10">
    <property type="match status" value="1"/>
</dbReference>
<dbReference type="InterPro" id="IPR027417">
    <property type="entry name" value="P-loop_NTPase"/>
</dbReference>
<evidence type="ECO:0000256" key="15">
    <source>
        <dbReference type="SAM" id="MobiDB-lite"/>
    </source>
</evidence>
<dbReference type="GO" id="GO:0043138">
    <property type="term" value="F:3'-5' DNA helicase activity"/>
    <property type="evidence" value="ECO:0007669"/>
    <property type="project" value="UniProtKB-EC"/>
</dbReference>
<evidence type="ECO:0000313" key="18">
    <source>
        <dbReference type="EMBL" id="UWM53378.1"/>
    </source>
</evidence>
<sequence>MTDFDDLTDQQQAAADALDRNVTLTAGAGTGKTTTLTARYVRMLARGIEGVPEDEETPLLPEEVVTTTFTERAANELKQSVREAITDRVADADSETYAAWRQVADGLEEGYVHTVHGFCARLLREHALSVDAIDPGFETLDERETGALLEETVRTLLETHDDHPAVETLARRYDRSALEGILADLLTERPGGIDWAEEWADASVEEYLAFVNEELHPIPPDVAAERLSDPEVVAAVETLRDLLGSPPPDVDTGGQGWKRAAAGIETLDRLAFPPEATVETREAFLACCKALTTGKGERYASYTATAGRWSGADAERERFDDAMATLVDVLSPEDHGFDGNVEADRRGFPFVQALAELTLLAHEAYEERKRRRNVVDFTDQIEFALAFLEGADEDLRAELREGFAYVMVDEFQDTDPRQWEIVKHLTAEDPTDYDARNVFVVGDAKQSIYRFRNADVSAFGSTADELAAANPEAGERDDQLSTNFRTLEPVLEFCNDVFDAVFPPDEDGTPRYEATPQRLDAYRDDPDSLASVEYLLVPTDEAYRAERFEGAFATAAAEHDAELEGQALAARLTRLFAGEQPIYDPESDIDDPEPKPVEPDDVAVLLRSRTHLKKYERALEHAGVPYTVASGLGFYETPEVTALVNLLRALADPGDERALYGALRSPLFGFTDDTLARLKAEGDPLWDALAEAAHDELADAHSLLVAWREAAGLAEAPPALDGSWAAFLTRVLDETGYLTSVAADERPQQAVANVEKFREELRAFSDEGVTSLPTLVRRLDSRLDRSDREGEATVQGGGDGVRILTVHDAKGSEFPVVVVPGMAKEFNLKPAVADRVEFEDVGDGTSTYVAGLKAPKADDPFEDETTVARAALKERRLAEERAEEKRVLYVACTRARDRLLLSGTHDLDGESLADLKDADPDEPTSWRDWLQPLLLDEATLSTLDTEDRATARVDGTGVAFDVVLPQPRADWREVGEADDAEFDLSPTPPQPSLRYRLSPTDLTSLFDGDGELVRDERTNTVHYEGDDEGGDGAGSSESGEPRLAPTVFGEAVHRICELRPPRERWDDVLDQTLVEEEVDHELSAVDRERVHDHAERAIAHVDARHAEWDPEVTYDELYVTAEFERGEVGGYIDHLAVTDDAHHVVDYKTNDVDADGAAEKADDYRTQMEAYAVALAQQDPDRAVTATLYFTTPGVAETVRWSPEGVAALAEDFEAKIERELADMA</sequence>
<dbReference type="AlphaFoldDB" id="A0A9E7R1Z4"/>
<dbReference type="GO" id="GO:0005829">
    <property type="term" value="C:cytosol"/>
    <property type="evidence" value="ECO:0007669"/>
    <property type="project" value="TreeGrafter"/>
</dbReference>
<dbReference type="InterPro" id="IPR000212">
    <property type="entry name" value="DNA_helicase_UvrD/REP"/>
</dbReference>
<evidence type="ECO:0000256" key="7">
    <source>
        <dbReference type="ARBA" id="ARBA00022840"/>
    </source>
</evidence>
<keyword evidence="6" id="KW-0269">Exonuclease</keyword>
<dbReference type="GO" id="GO:0003677">
    <property type="term" value="F:DNA binding"/>
    <property type="evidence" value="ECO:0007669"/>
    <property type="project" value="UniProtKB-KW"/>
</dbReference>
<comment type="catalytic activity">
    <reaction evidence="11">
        <text>Couples ATP hydrolysis with the unwinding of duplex DNA by translocating in the 3'-5' direction.</text>
        <dbReference type="EC" id="5.6.2.4"/>
    </reaction>
</comment>
<keyword evidence="8" id="KW-0238">DNA-binding</keyword>
<dbReference type="EMBL" id="CP104003">
    <property type="protein sequence ID" value="UWM53378.1"/>
    <property type="molecule type" value="Genomic_DNA"/>
</dbReference>
<organism evidence="18 19">
    <name type="scientific">Salinirubellus salinus</name>
    <dbReference type="NCBI Taxonomy" id="1364945"/>
    <lineage>
        <taxon>Archaea</taxon>
        <taxon>Methanobacteriati</taxon>
        <taxon>Methanobacteriota</taxon>
        <taxon>Stenosarchaea group</taxon>
        <taxon>Halobacteria</taxon>
        <taxon>Halobacteriales</taxon>
        <taxon>Natronomonadaceae</taxon>
        <taxon>Salinirubellus</taxon>
    </lineage>
</organism>
<dbReference type="InterPro" id="IPR011604">
    <property type="entry name" value="PDDEXK-like_dom_sf"/>
</dbReference>
<dbReference type="Gene3D" id="1.10.486.10">
    <property type="entry name" value="PCRA, domain 4"/>
    <property type="match status" value="1"/>
</dbReference>
<feature type="domain" description="UvrD-like helicase ATP-binding" evidence="16">
    <location>
        <begin position="5"/>
        <end position="487"/>
    </location>
</feature>
<dbReference type="Pfam" id="PF12705">
    <property type="entry name" value="PDDEXK_1"/>
    <property type="match status" value="1"/>
</dbReference>
<dbReference type="PROSITE" id="PS51198">
    <property type="entry name" value="UVRD_HELICASE_ATP_BIND"/>
    <property type="match status" value="1"/>
</dbReference>
<feature type="domain" description="UvrD-like helicase C-terminal" evidence="17">
    <location>
        <begin position="516"/>
        <end position="811"/>
    </location>
</feature>
<dbReference type="EC" id="5.6.2.4" evidence="12"/>
<keyword evidence="9" id="KW-0234">DNA repair</keyword>
<dbReference type="Gene3D" id="3.40.50.300">
    <property type="entry name" value="P-loop containing nucleotide triphosphate hydrolases"/>
    <property type="match status" value="4"/>
</dbReference>
<keyword evidence="4 14" id="KW-0378">Hydrolase</keyword>
<dbReference type="InterPro" id="IPR014017">
    <property type="entry name" value="DNA_helicase_UvrD-like_C"/>
</dbReference>
<dbReference type="SUPFAM" id="SSF52540">
    <property type="entry name" value="P-loop containing nucleoside triphosphate hydrolases"/>
    <property type="match status" value="1"/>
</dbReference>
<gene>
    <name evidence="18" type="ORF">N0B31_14665</name>
</gene>
<dbReference type="GO" id="GO:0000725">
    <property type="term" value="P:recombinational repair"/>
    <property type="evidence" value="ECO:0007669"/>
    <property type="project" value="TreeGrafter"/>
</dbReference>
<name>A0A9E7R1Z4_9EURY</name>
<dbReference type="InterPro" id="IPR038726">
    <property type="entry name" value="PDDEXK_AddAB-type"/>
</dbReference>
<dbReference type="PANTHER" id="PTHR11070">
    <property type="entry name" value="UVRD / RECB / PCRA DNA HELICASE FAMILY MEMBER"/>
    <property type="match status" value="1"/>
</dbReference>
<evidence type="ECO:0000256" key="6">
    <source>
        <dbReference type="ARBA" id="ARBA00022839"/>
    </source>
</evidence>
<dbReference type="PANTHER" id="PTHR11070:SF48">
    <property type="entry name" value="ATP-DEPENDENT HELICASE_NUCLEASE SUBUNIT A"/>
    <property type="match status" value="1"/>
</dbReference>
<evidence type="ECO:0000256" key="9">
    <source>
        <dbReference type="ARBA" id="ARBA00023204"/>
    </source>
</evidence>
<dbReference type="InterPro" id="IPR014016">
    <property type="entry name" value="UvrD-like_ATP-bd"/>
</dbReference>
<dbReference type="GO" id="GO:0004527">
    <property type="term" value="F:exonuclease activity"/>
    <property type="evidence" value="ECO:0007669"/>
    <property type="project" value="UniProtKB-KW"/>
</dbReference>
<evidence type="ECO:0000256" key="2">
    <source>
        <dbReference type="ARBA" id="ARBA00022741"/>
    </source>
</evidence>
<evidence type="ECO:0000259" key="17">
    <source>
        <dbReference type="PROSITE" id="PS51217"/>
    </source>
</evidence>
<protein>
    <recommendedName>
        <fullName evidence="12">DNA 3'-5' helicase</fullName>
        <ecNumber evidence="12">5.6.2.4</ecNumber>
    </recommendedName>
</protein>
<dbReference type="GO" id="GO:0033202">
    <property type="term" value="C:DNA helicase complex"/>
    <property type="evidence" value="ECO:0007669"/>
    <property type="project" value="TreeGrafter"/>
</dbReference>
<keyword evidence="5 14" id="KW-0347">Helicase</keyword>
<feature type="region of interest" description="Disordered" evidence="15">
    <location>
        <begin position="1020"/>
        <end position="1044"/>
    </location>
</feature>
<evidence type="ECO:0000256" key="11">
    <source>
        <dbReference type="ARBA" id="ARBA00034617"/>
    </source>
</evidence>
<keyword evidence="7 14" id="KW-0067">ATP-binding</keyword>
<accession>A0A9E7R1Z4</accession>
<keyword evidence="2 14" id="KW-0547">Nucleotide-binding</keyword>
<evidence type="ECO:0000256" key="10">
    <source>
        <dbReference type="ARBA" id="ARBA00023235"/>
    </source>
</evidence>
<evidence type="ECO:0000256" key="4">
    <source>
        <dbReference type="ARBA" id="ARBA00022801"/>
    </source>
</evidence>
<evidence type="ECO:0000313" key="19">
    <source>
        <dbReference type="Proteomes" id="UP001057580"/>
    </source>
</evidence>
<keyword evidence="19" id="KW-1185">Reference proteome</keyword>
<proteinExistence type="predicted"/>
<comment type="catalytic activity">
    <reaction evidence="13">
        <text>ATP + H2O = ADP + phosphate + H(+)</text>
        <dbReference type="Rhea" id="RHEA:13065"/>
        <dbReference type="ChEBI" id="CHEBI:15377"/>
        <dbReference type="ChEBI" id="CHEBI:15378"/>
        <dbReference type="ChEBI" id="CHEBI:30616"/>
        <dbReference type="ChEBI" id="CHEBI:43474"/>
        <dbReference type="ChEBI" id="CHEBI:456216"/>
        <dbReference type="EC" id="5.6.2.4"/>
    </reaction>
</comment>
<feature type="binding site" evidence="14">
    <location>
        <begin position="26"/>
        <end position="33"/>
    </location>
    <ligand>
        <name>ATP</name>
        <dbReference type="ChEBI" id="CHEBI:30616"/>
    </ligand>
</feature>
<dbReference type="KEGG" id="ssai:N0B31_14665"/>
<dbReference type="Pfam" id="PF00580">
    <property type="entry name" value="UvrD-helicase"/>
    <property type="match status" value="2"/>
</dbReference>
<keyword evidence="10" id="KW-0413">Isomerase</keyword>
<dbReference type="GeneID" id="74943689"/>
<evidence type="ECO:0000256" key="3">
    <source>
        <dbReference type="ARBA" id="ARBA00022763"/>
    </source>
</evidence>
<dbReference type="PROSITE" id="PS51217">
    <property type="entry name" value="UVRD_HELICASE_CTER"/>
    <property type="match status" value="1"/>
</dbReference>
<keyword evidence="1" id="KW-0540">Nuclease</keyword>
<evidence type="ECO:0000256" key="8">
    <source>
        <dbReference type="ARBA" id="ARBA00023125"/>
    </source>
</evidence>
<dbReference type="InterPro" id="IPR011335">
    <property type="entry name" value="Restrct_endonuc-II-like"/>
</dbReference>
<dbReference type="RefSeq" id="WP_260592372.1">
    <property type="nucleotide sequence ID" value="NZ_CP104003.1"/>
</dbReference>